<protein>
    <submittedName>
        <fullName evidence="1">Uncharacterized protein</fullName>
    </submittedName>
</protein>
<name>A0A1U7Q0K6_9FLAO</name>
<evidence type="ECO:0000313" key="1">
    <source>
        <dbReference type="EMBL" id="SIT97778.1"/>
    </source>
</evidence>
<sequence length="50" mass="6037">MIWKTQLTNYQTPIKNFKSVISTDDNTAIAYDQWKTNISYKNVKRRYTFT</sequence>
<evidence type="ECO:0000313" key="2">
    <source>
        <dbReference type="Proteomes" id="UP000187261"/>
    </source>
</evidence>
<dbReference type="Proteomes" id="UP000187261">
    <property type="component" value="Unassembled WGS sequence"/>
</dbReference>
<dbReference type="EMBL" id="FTPU01000031">
    <property type="protein sequence ID" value="SIT97778.1"/>
    <property type="molecule type" value="Genomic_DNA"/>
</dbReference>
<reference evidence="2" key="1">
    <citation type="submission" date="2016-10" db="EMBL/GenBank/DDBJ databases">
        <authorList>
            <person name="Varghese N."/>
            <person name="Submissions S."/>
        </authorList>
    </citation>
    <scope>NUCLEOTIDE SEQUENCE [LARGE SCALE GENOMIC DNA]</scope>
    <source>
        <strain evidence="2">DSM 19482</strain>
    </source>
</reference>
<dbReference type="STRING" id="1121284.SAMN05660493_02505"/>
<organism evidence="1 2">
    <name type="scientific">Epilithonimonas bovis DSM 19482</name>
    <dbReference type="NCBI Taxonomy" id="1121284"/>
    <lineage>
        <taxon>Bacteria</taxon>
        <taxon>Pseudomonadati</taxon>
        <taxon>Bacteroidota</taxon>
        <taxon>Flavobacteriia</taxon>
        <taxon>Flavobacteriales</taxon>
        <taxon>Weeksellaceae</taxon>
        <taxon>Chryseobacterium group</taxon>
        <taxon>Epilithonimonas</taxon>
    </lineage>
</organism>
<keyword evidence="2" id="KW-1185">Reference proteome</keyword>
<dbReference type="AlphaFoldDB" id="A0A1U7Q0K6"/>
<gene>
    <name evidence="1" type="ORF">SAMN05660493_02505</name>
</gene>
<accession>A0A1U7Q0K6</accession>
<proteinExistence type="predicted"/>